<organism evidence="1 2">
    <name type="scientific">Mycena maculata</name>
    <dbReference type="NCBI Taxonomy" id="230809"/>
    <lineage>
        <taxon>Eukaryota</taxon>
        <taxon>Fungi</taxon>
        <taxon>Dikarya</taxon>
        <taxon>Basidiomycota</taxon>
        <taxon>Agaricomycotina</taxon>
        <taxon>Agaricomycetes</taxon>
        <taxon>Agaricomycetidae</taxon>
        <taxon>Agaricales</taxon>
        <taxon>Marasmiineae</taxon>
        <taxon>Mycenaceae</taxon>
        <taxon>Mycena</taxon>
    </lineage>
</organism>
<sequence>MCRSGRRCSRPRFRARGMHVGHHEMVWCHQVHGCISHAVLELEVAASPAARGVVLDRWLGNRYLLPLLADVQLTTGLLVNVETLPENTSHAQEAHREYLYLLLVLACRYSHLAVQQSMMLSPVVLKLILSPIPKEGSDESEGIVLFEAGLPSGFLQSGSGSGWRMVGEEWIAGFCPDAGLRRIVDVFRSRGYSQMCSSSTASTEDGILSSKMFELPAFAVILGKVPKVLLG</sequence>
<comment type="caution">
    <text evidence="1">The sequence shown here is derived from an EMBL/GenBank/DDBJ whole genome shotgun (WGS) entry which is preliminary data.</text>
</comment>
<reference evidence="1" key="1">
    <citation type="submission" date="2023-03" db="EMBL/GenBank/DDBJ databases">
        <title>Massive genome expansion in bonnet fungi (Mycena s.s.) driven by repeated elements and novel gene families across ecological guilds.</title>
        <authorList>
            <consortium name="Lawrence Berkeley National Laboratory"/>
            <person name="Harder C.B."/>
            <person name="Miyauchi S."/>
            <person name="Viragh M."/>
            <person name="Kuo A."/>
            <person name="Thoen E."/>
            <person name="Andreopoulos B."/>
            <person name="Lu D."/>
            <person name="Skrede I."/>
            <person name="Drula E."/>
            <person name="Henrissat B."/>
            <person name="Morin E."/>
            <person name="Kohler A."/>
            <person name="Barry K."/>
            <person name="LaButti K."/>
            <person name="Morin E."/>
            <person name="Salamov A."/>
            <person name="Lipzen A."/>
            <person name="Mereny Z."/>
            <person name="Hegedus B."/>
            <person name="Baldrian P."/>
            <person name="Stursova M."/>
            <person name="Weitz H."/>
            <person name="Taylor A."/>
            <person name="Grigoriev I.V."/>
            <person name="Nagy L.G."/>
            <person name="Martin F."/>
            <person name="Kauserud H."/>
        </authorList>
    </citation>
    <scope>NUCLEOTIDE SEQUENCE</scope>
    <source>
        <strain evidence="1">CBHHK188m</strain>
    </source>
</reference>
<dbReference type="AlphaFoldDB" id="A0AAD7H759"/>
<gene>
    <name evidence="1" type="ORF">DFH07DRAFT_785825</name>
</gene>
<dbReference type="EMBL" id="JARJLG010000377">
    <property type="protein sequence ID" value="KAJ7714110.1"/>
    <property type="molecule type" value="Genomic_DNA"/>
</dbReference>
<dbReference type="Proteomes" id="UP001215280">
    <property type="component" value="Unassembled WGS sequence"/>
</dbReference>
<accession>A0AAD7H759</accession>
<proteinExistence type="predicted"/>
<name>A0AAD7H759_9AGAR</name>
<evidence type="ECO:0000313" key="1">
    <source>
        <dbReference type="EMBL" id="KAJ7714110.1"/>
    </source>
</evidence>
<protein>
    <submittedName>
        <fullName evidence="1">Uncharacterized protein</fullName>
    </submittedName>
</protein>
<keyword evidence="2" id="KW-1185">Reference proteome</keyword>
<evidence type="ECO:0000313" key="2">
    <source>
        <dbReference type="Proteomes" id="UP001215280"/>
    </source>
</evidence>